<evidence type="ECO:0000256" key="4">
    <source>
        <dbReference type="ARBA" id="ARBA00022723"/>
    </source>
</evidence>
<dbReference type="GO" id="GO:0020037">
    <property type="term" value="F:heme binding"/>
    <property type="evidence" value="ECO:0007669"/>
    <property type="project" value="InterPro"/>
</dbReference>
<sequence>MVSQPLARRPLLGFLAAGGVALAGFGGFLYAEGRVDPARLTARKFIDLFESLGGRFAGYRRNHAKALVVAGWFESNGAGSEVASASVFQKGRHALLGRFSVGGQNPHAKDALGQGRGLGLIFSLPDGEQWRSAMVNAPVFPAPTPEAFYEFTIANAPVPATGKPDPGKRAAYLNAHPSSAAALKIIQSASPAPTFATSTFHSVHTFIAVDGSGARTPVRWQLVPQSDERAAPDHNGPDWLFRDLAKTLRQGPVRFSLVLLVGVAGQDPTNDPTQPWPADRRRIDAGTVVLGPASLAQQERARDQNFDPTVLPAGIEPSDDPILAARAAIYAESYRRRSAETPAPVQKFDEEA</sequence>
<evidence type="ECO:0000256" key="2">
    <source>
        <dbReference type="ARBA" id="ARBA00022559"/>
    </source>
</evidence>
<dbReference type="EC" id="1.11.1.-" evidence="7"/>
<keyword evidence="2 7" id="KW-0575">Peroxidase</keyword>
<reference evidence="12 13" key="1">
    <citation type="journal article" date="2010" name="Stand. Genomic Sci.">
        <title>Complete genome sequence of Segniliparus rotundus type strain (CDC 1076).</title>
        <authorList>
            <person name="Sikorski J."/>
            <person name="Lapidus A."/>
            <person name="Copeland A."/>
            <person name="Misra M."/>
            <person name="Glavina Del Rio T."/>
            <person name="Nolan M."/>
            <person name="Lucas S."/>
            <person name="Chen F."/>
            <person name="Tice H."/>
            <person name="Cheng J.F."/>
            <person name="Jando M."/>
            <person name="Schneider S."/>
            <person name="Bruce D."/>
            <person name="Goodwin L."/>
            <person name="Pitluck S."/>
            <person name="Liolios K."/>
            <person name="Mikhailova N."/>
            <person name="Pati A."/>
            <person name="Ivanova N."/>
            <person name="Mavromatis K."/>
            <person name="Chen A."/>
            <person name="Palaniappan K."/>
            <person name="Chertkov O."/>
            <person name="Land M."/>
            <person name="Hauser L."/>
            <person name="Chang Y.J."/>
            <person name="Jeffries C.D."/>
            <person name="Brettin T."/>
            <person name="Detter J.C."/>
            <person name="Han C."/>
            <person name="Rohde M."/>
            <person name="Goker M."/>
            <person name="Bristow J."/>
            <person name="Eisen J.A."/>
            <person name="Markowitz V."/>
            <person name="Hugenholtz P."/>
            <person name="Kyrpides N.C."/>
            <person name="Klenk H.P."/>
        </authorList>
    </citation>
    <scope>NUCLEOTIDE SEQUENCE [LARGE SCALE GENOMIC DNA]</scope>
    <source>
        <strain evidence="13">ATCC BAA-972 / CDC 1076 / CIP 108378 / DSM 44985 / JCM 13578</strain>
    </source>
</reference>
<dbReference type="GO" id="GO:0005737">
    <property type="term" value="C:cytoplasm"/>
    <property type="evidence" value="ECO:0007669"/>
    <property type="project" value="TreeGrafter"/>
</dbReference>
<keyword evidence="6 7" id="KW-0408">Iron</keyword>
<dbReference type="PANTHER" id="PTHR11465:SF9">
    <property type="entry name" value="CATALASE"/>
    <property type="match status" value="1"/>
</dbReference>
<keyword evidence="5 7" id="KW-0560">Oxidoreductase</keyword>
<feature type="domain" description="Catalase core" evidence="11">
    <location>
        <begin position="41"/>
        <end position="352"/>
    </location>
</feature>
<dbReference type="Gene3D" id="1.20.1280.120">
    <property type="match status" value="1"/>
</dbReference>
<evidence type="ECO:0000313" key="13">
    <source>
        <dbReference type="Proteomes" id="UP000002247"/>
    </source>
</evidence>
<dbReference type="HOGENOM" id="CLU_045961_1_0_11"/>
<comment type="cofactor">
    <cofactor evidence="7">
        <name>heme</name>
        <dbReference type="ChEBI" id="CHEBI:30413"/>
    </cofactor>
</comment>
<evidence type="ECO:0000256" key="3">
    <source>
        <dbReference type="ARBA" id="ARBA00022617"/>
    </source>
</evidence>
<gene>
    <name evidence="12" type="ordered locus">Srot_2559</name>
</gene>
<dbReference type="PANTHER" id="PTHR11465">
    <property type="entry name" value="CATALASE"/>
    <property type="match status" value="1"/>
</dbReference>
<dbReference type="RefSeq" id="WP_013139445.1">
    <property type="nucleotide sequence ID" value="NC_014168.1"/>
</dbReference>
<comment type="function">
    <text evidence="7">Has an organic peroxide-dependent peroxidase activity.</text>
</comment>
<comment type="similarity">
    <text evidence="1 7">Belongs to the catalase family.</text>
</comment>
<dbReference type="PROSITE" id="PS51402">
    <property type="entry name" value="CATALASE_3"/>
    <property type="match status" value="1"/>
</dbReference>
<keyword evidence="4 7" id="KW-0479">Metal-binding</keyword>
<dbReference type="SUPFAM" id="SSF56634">
    <property type="entry name" value="Heme-dependent catalase-like"/>
    <property type="match status" value="1"/>
</dbReference>
<name>D6ZBP4_SEGRD</name>
<feature type="binding site" description="axial binding residue" evidence="9">
    <location>
        <position position="330"/>
    </location>
    <ligand>
        <name>heme</name>
        <dbReference type="ChEBI" id="CHEBI:30413"/>
    </ligand>
    <ligandPart>
        <name>Fe</name>
        <dbReference type="ChEBI" id="CHEBI:18248"/>
    </ligandPart>
</feature>
<dbReference type="KEGG" id="srt:Srot_2559"/>
<dbReference type="InterPro" id="IPR024168">
    <property type="entry name" value="Catalase_SrpA-type_pred"/>
</dbReference>
<dbReference type="OrthoDB" id="255727at2"/>
<dbReference type="EMBL" id="CP001958">
    <property type="protein sequence ID" value="ADG98996.1"/>
    <property type="molecule type" value="Genomic_DNA"/>
</dbReference>
<feature type="active site" evidence="8">
    <location>
        <position position="63"/>
    </location>
</feature>
<dbReference type="InterPro" id="IPR011614">
    <property type="entry name" value="Catalase_core"/>
</dbReference>
<evidence type="ECO:0000256" key="5">
    <source>
        <dbReference type="ARBA" id="ARBA00023002"/>
    </source>
</evidence>
<evidence type="ECO:0000256" key="9">
    <source>
        <dbReference type="PIRSR" id="PIRSR000296-2"/>
    </source>
</evidence>
<evidence type="ECO:0000256" key="8">
    <source>
        <dbReference type="PIRSR" id="PIRSR000296-1"/>
    </source>
</evidence>
<evidence type="ECO:0000256" key="6">
    <source>
        <dbReference type="ARBA" id="ARBA00023004"/>
    </source>
</evidence>
<evidence type="ECO:0000256" key="1">
    <source>
        <dbReference type="ARBA" id="ARBA00005329"/>
    </source>
</evidence>
<proteinExistence type="inferred from homology"/>
<keyword evidence="13" id="KW-1185">Reference proteome</keyword>
<dbReference type="PIRSF" id="PIRSF000296">
    <property type="entry name" value="SrpA"/>
    <property type="match status" value="1"/>
</dbReference>
<dbReference type="Gene3D" id="2.40.180.10">
    <property type="entry name" value="Catalase core domain"/>
    <property type="match status" value="1"/>
</dbReference>
<evidence type="ECO:0000256" key="7">
    <source>
        <dbReference type="PIRNR" id="PIRNR000296"/>
    </source>
</evidence>
<dbReference type="eggNOG" id="COG0753">
    <property type="taxonomic scope" value="Bacteria"/>
</dbReference>
<feature type="region of interest" description="Disordered" evidence="10">
    <location>
        <begin position="298"/>
        <end position="318"/>
    </location>
</feature>
<dbReference type="AlphaFoldDB" id="D6ZBP4"/>
<dbReference type="Proteomes" id="UP000002247">
    <property type="component" value="Chromosome"/>
</dbReference>
<organism evidence="12 13">
    <name type="scientific">Segniliparus rotundus (strain ATCC BAA-972 / CDC 1076 / CIP 108378 / DSM 44985 / JCM 13578)</name>
    <dbReference type="NCBI Taxonomy" id="640132"/>
    <lineage>
        <taxon>Bacteria</taxon>
        <taxon>Bacillati</taxon>
        <taxon>Actinomycetota</taxon>
        <taxon>Actinomycetes</taxon>
        <taxon>Mycobacteriales</taxon>
        <taxon>Segniliparaceae</taxon>
        <taxon>Segniliparus</taxon>
    </lineage>
</organism>
<keyword evidence="3 7" id="KW-0349">Heme</keyword>
<dbReference type="GO" id="GO:0042542">
    <property type="term" value="P:response to hydrogen peroxide"/>
    <property type="evidence" value="ECO:0007669"/>
    <property type="project" value="TreeGrafter"/>
</dbReference>
<dbReference type="SMART" id="SM01060">
    <property type="entry name" value="Catalase"/>
    <property type="match status" value="1"/>
</dbReference>
<dbReference type="GO" id="GO:0004096">
    <property type="term" value="F:catalase activity"/>
    <property type="evidence" value="ECO:0007669"/>
    <property type="project" value="InterPro"/>
</dbReference>
<dbReference type="InterPro" id="IPR018028">
    <property type="entry name" value="Catalase"/>
</dbReference>
<evidence type="ECO:0000256" key="10">
    <source>
        <dbReference type="SAM" id="MobiDB-lite"/>
    </source>
</evidence>
<dbReference type="CDD" id="cd08153">
    <property type="entry name" value="srpA_like"/>
    <property type="match status" value="1"/>
</dbReference>
<accession>D6ZBP4</accession>
<dbReference type="Pfam" id="PF00199">
    <property type="entry name" value="Catalase"/>
    <property type="match status" value="1"/>
</dbReference>
<evidence type="ECO:0000259" key="11">
    <source>
        <dbReference type="SMART" id="SM01060"/>
    </source>
</evidence>
<dbReference type="InterPro" id="IPR020835">
    <property type="entry name" value="Catalase_sf"/>
</dbReference>
<dbReference type="GO" id="GO:0042744">
    <property type="term" value="P:hydrogen peroxide catabolic process"/>
    <property type="evidence" value="ECO:0007669"/>
    <property type="project" value="TreeGrafter"/>
</dbReference>
<evidence type="ECO:0000313" key="12">
    <source>
        <dbReference type="EMBL" id="ADG98996.1"/>
    </source>
</evidence>
<dbReference type="STRING" id="640132.Srot_2559"/>
<protein>
    <recommendedName>
        <fullName evidence="7">Catalase-related peroxidase</fullName>
        <ecNumber evidence="7">1.11.1.-</ecNumber>
    </recommendedName>
</protein>
<dbReference type="GO" id="GO:0046872">
    <property type="term" value="F:metal ion binding"/>
    <property type="evidence" value="ECO:0007669"/>
    <property type="project" value="UniProtKB-KW"/>
</dbReference>